<accession>A0A9D7SXB3</accession>
<name>A0A9D7SXB3_9BACT</name>
<dbReference type="EMBL" id="JADKGY010000032">
    <property type="protein sequence ID" value="MBK9984963.1"/>
    <property type="molecule type" value="Genomic_DNA"/>
</dbReference>
<reference evidence="1 2" key="1">
    <citation type="submission" date="2020-10" db="EMBL/GenBank/DDBJ databases">
        <title>Connecting structure to function with the recovery of over 1000 high-quality activated sludge metagenome-assembled genomes encoding full-length rRNA genes using long-read sequencing.</title>
        <authorList>
            <person name="Singleton C.M."/>
            <person name="Petriglieri F."/>
            <person name="Kristensen J.M."/>
            <person name="Kirkegaard R.H."/>
            <person name="Michaelsen T.Y."/>
            <person name="Andersen M.H."/>
            <person name="Karst S.M."/>
            <person name="Dueholm M.S."/>
            <person name="Nielsen P.H."/>
            <person name="Albertsen M."/>
        </authorList>
    </citation>
    <scope>NUCLEOTIDE SEQUENCE [LARGE SCALE GENOMIC DNA]</scope>
    <source>
        <strain evidence="1">Ribe_18-Q3-R11-54_MAXAC.273</strain>
    </source>
</reference>
<protein>
    <submittedName>
        <fullName evidence="1">Uncharacterized protein</fullName>
    </submittedName>
</protein>
<comment type="caution">
    <text evidence="1">The sequence shown here is derived from an EMBL/GenBank/DDBJ whole genome shotgun (WGS) entry which is preliminary data.</text>
</comment>
<dbReference type="Proteomes" id="UP000808337">
    <property type="component" value="Unassembled WGS sequence"/>
</dbReference>
<gene>
    <name evidence="1" type="ORF">IPP15_21800</name>
</gene>
<proteinExistence type="predicted"/>
<organism evidence="1 2">
    <name type="scientific">Candidatus Opimibacter skivensis</name>
    <dbReference type="NCBI Taxonomy" id="2982028"/>
    <lineage>
        <taxon>Bacteria</taxon>
        <taxon>Pseudomonadati</taxon>
        <taxon>Bacteroidota</taxon>
        <taxon>Saprospiria</taxon>
        <taxon>Saprospirales</taxon>
        <taxon>Saprospiraceae</taxon>
        <taxon>Candidatus Opimibacter</taxon>
    </lineage>
</organism>
<sequence>MKTRNLIFQFLFCVTGMQLLIAHTLSGQDTIYLDNPSFEDIPRAGTAYTPSIVGWNDCGHALFPGETPPDIHPVPAHAWDVSMQSFDGKTYLGLVVRYNGTYESVSQKLTQVLKKDKCYSFSAFLARSDSYRSGTMRSNAKLENFISPAVLRIWGGNKSCDLAELLGQSYPVDHANWKEYNFVLWPKEDYSFITIAAYFADDADAGYNGHVMVDNLSQITEMECK</sequence>
<dbReference type="AlphaFoldDB" id="A0A9D7SXB3"/>
<evidence type="ECO:0000313" key="1">
    <source>
        <dbReference type="EMBL" id="MBK9984963.1"/>
    </source>
</evidence>
<evidence type="ECO:0000313" key="2">
    <source>
        <dbReference type="Proteomes" id="UP000808337"/>
    </source>
</evidence>